<dbReference type="InterPro" id="IPR004622">
    <property type="entry name" value="DNA_pol_HolB"/>
</dbReference>
<dbReference type="InterPro" id="IPR027417">
    <property type="entry name" value="P-loop_NTPase"/>
</dbReference>
<dbReference type="GO" id="GO:0006261">
    <property type="term" value="P:DNA-templated DNA replication"/>
    <property type="evidence" value="ECO:0007669"/>
    <property type="project" value="TreeGrafter"/>
</dbReference>
<dbReference type="NCBIfam" id="TIGR00678">
    <property type="entry name" value="holB"/>
    <property type="match status" value="1"/>
</dbReference>
<dbReference type="RefSeq" id="WP_071662267.1">
    <property type="nucleotide sequence ID" value="NZ_LUKY01000032.1"/>
</dbReference>
<dbReference type="GO" id="GO:0009360">
    <property type="term" value="C:DNA polymerase III complex"/>
    <property type="evidence" value="ECO:0007669"/>
    <property type="project" value="TreeGrafter"/>
</dbReference>
<protein>
    <recommendedName>
        <fullName evidence="1">DNA-directed DNA polymerase</fullName>
        <ecNumber evidence="1">2.7.7.7</ecNumber>
    </recommendedName>
</protein>
<dbReference type="Proteomes" id="UP000183924">
    <property type="component" value="Unassembled WGS sequence"/>
</dbReference>
<dbReference type="AlphaFoldDB" id="A0A1J8NLS6"/>
<keyword evidence="6" id="KW-1185">Reference proteome</keyword>
<dbReference type="Gene3D" id="3.40.50.300">
    <property type="entry name" value="P-loop containing nucleotide triphosphate hydrolases"/>
    <property type="match status" value="1"/>
</dbReference>
<name>A0A1J8NLS6_9COXI</name>
<dbReference type="PANTHER" id="PTHR11669:SF8">
    <property type="entry name" value="DNA POLYMERASE III SUBUNIT DELTA"/>
    <property type="match status" value="1"/>
</dbReference>
<proteinExistence type="predicted"/>
<evidence type="ECO:0000313" key="5">
    <source>
        <dbReference type="EMBL" id="OIZ95006.1"/>
    </source>
</evidence>
<dbReference type="GO" id="GO:0003887">
    <property type="term" value="F:DNA-directed DNA polymerase activity"/>
    <property type="evidence" value="ECO:0007669"/>
    <property type="project" value="UniProtKB-KW"/>
</dbReference>
<evidence type="ECO:0000256" key="3">
    <source>
        <dbReference type="ARBA" id="ARBA00049244"/>
    </source>
</evidence>
<organism evidence="5 6">
    <name type="scientific">Candidatus Rickettsiella isopodorum</name>
    <dbReference type="NCBI Taxonomy" id="1225476"/>
    <lineage>
        <taxon>Bacteria</taxon>
        <taxon>Pseudomonadati</taxon>
        <taxon>Pseudomonadota</taxon>
        <taxon>Gammaproteobacteria</taxon>
        <taxon>Legionellales</taxon>
        <taxon>Coxiellaceae</taxon>
        <taxon>Rickettsiella</taxon>
    </lineage>
</organism>
<accession>A0A1J8NLS6</accession>
<dbReference type="InterPro" id="IPR003593">
    <property type="entry name" value="AAA+_ATPase"/>
</dbReference>
<dbReference type="STRING" id="1225476.A1D18_02570"/>
<dbReference type="Pfam" id="PF13177">
    <property type="entry name" value="DNA_pol3_delta2"/>
    <property type="match status" value="1"/>
</dbReference>
<comment type="catalytic activity">
    <reaction evidence="3">
        <text>DNA(n) + a 2'-deoxyribonucleoside 5'-triphosphate = DNA(n+1) + diphosphate</text>
        <dbReference type="Rhea" id="RHEA:22508"/>
        <dbReference type="Rhea" id="RHEA-COMP:17339"/>
        <dbReference type="Rhea" id="RHEA-COMP:17340"/>
        <dbReference type="ChEBI" id="CHEBI:33019"/>
        <dbReference type="ChEBI" id="CHEBI:61560"/>
        <dbReference type="ChEBI" id="CHEBI:173112"/>
        <dbReference type="EC" id="2.7.7.7"/>
    </reaction>
</comment>
<dbReference type="PANTHER" id="PTHR11669">
    <property type="entry name" value="REPLICATION FACTOR C / DNA POLYMERASE III GAMMA-TAU SUBUNIT"/>
    <property type="match status" value="1"/>
</dbReference>
<sequence>MNNYLAPLPWQTKQWQQLYRCHQENRLPHALLLVGQAGLGKTLFAANFAKTLLCKNPSAKSIQFACQHCRDCVLVAAGTHPDLCLLATEKSKRGINIDQVRDVIEKLNHTSQAAYKIIVINPADSLLLAASQALLKNLEEPSERSLFILLTEKVERLLPTIRSRCQVIRFLPPEKSLAMVWLAQELPASAPVDKLYHLSAGAPLLAMTYAQQNYYLFYTDLVAALAQLLNQGMDPIQCAARYVKTDAQQLLSTLLNVVSELLKCQLLSGYTAIEDALTHLAACLSTNFLLQYFDSVMALQAHTTKITLNLSLMLEDLFSRWALQGKSC</sequence>
<dbReference type="InterPro" id="IPR050238">
    <property type="entry name" value="DNA_Rep/Repair_Clamp_Loader"/>
</dbReference>
<keyword evidence="2" id="KW-0239">DNA-directed DNA polymerase</keyword>
<keyword evidence="2" id="KW-0548">Nucleotidyltransferase</keyword>
<evidence type="ECO:0000259" key="4">
    <source>
        <dbReference type="SMART" id="SM00382"/>
    </source>
</evidence>
<dbReference type="SUPFAM" id="SSF52540">
    <property type="entry name" value="P-loop containing nucleoside triphosphate hydrolases"/>
    <property type="match status" value="1"/>
</dbReference>
<comment type="caution">
    <text evidence="5">The sequence shown here is derived from an EMBL/GenBank/DDBJ whole genome shotgun (WGS) entry which is preliminary data.</text>
</comment>
<dbReference type="SMART" id="SM00382">
    <property type="entry name" value="AAA"/>
    <property type="match status" value="1"/>
</dbReference>
<evidence type="ECO:0000256" key="1">
    <source>
        <dbReference type="ARBA" id="ARBA00012417"/>
    </source>
</evidence>
<dbReference type="EMBL" id="LUKY01000032">
    <property type="protein sequence ID" value="OIZ95006.1"/>
    <property type="molecule type" value="Genomic_DNA"/>
</dbReference>
<dbReference type="OrthoDB" id="9811073at2"/>
<reference evidence="5 6" key="1">
    <citation type="submission" date="2016-03" db="EMBL/GenBank/DDBJ databases">
        <title>Comparative genomics of Rickettsiella.</title>
        <authorList>
            <person name="Chandler C."/>
            <person name="Wang Y."/>
        </authorList>
    </citation>
    <scope>NUCLEOTIDE SEQUENCE [LARGE SCALE GENOMIC DNA]</scope>
    <source>
        <strain evidence="5 6">RCFS May 2013</strain>
    </source>
</reference>
<evidence type="ECO:0000313" key="6">
    <source>
        <dbReference type="Proteomes" id="UP000183924"/>
    </source>
</evidence>
<feature type="domain" description="AAA+ ATPase" evidence="4">
    <location>
        <begin position="27"/>
        <end position="174"/>
    </location>
</feature>
<dbReference type="EC" id="2.7.7.7" evidence="1"/>
<gene>
    <name evidence="5" type="ORF">A1D18_02570</name>
</gene>
<keyword evidence="2" id="KW-0808">Transferase</keyword>
<evidence type="ECO:0000256" key="2">
    <source>
        <dbReference type="ARBA" id="ARBA00022932"/>
    </source>
</evidence>
<dbReference type="GO" id="GO:0008408">
    <property type="term" value="F:3'-5' exonuclease activity"/>
    <property type="evidence" value="ECO:0007669"/>
    <property type="project" value="InterPro"/>
</dbReference>